<proteinExistence type="predicted"/>
<dbReference type="Proteomes" id="UP000252345">
    <property type="component" value="Unassembled WGS sequence"/>
</dbReference>
<dbReference type="Pfam" id="PF07751">
    <property type="entry name" value="Abi_2"/>
    <property type="match status" value="1"/>
</dbReference>
<organism evidence="1 2">
    <name type="scientific">Bifidobacterium xylocopae</name>
    <dbReference type="NCBI Taxonomy" id="2493119"/>
    <lineage>
        <taxon>Bacteria</taxon>
        <taxon>Bacillati</taxon>
        <taxon>Actinomycetota</taxon>
        <taxon>Actinomycetes</taxon>
        <taxon>Bifidobacteriales</taxon>
        <taxon>Bifidobacteriaceae</taxon>
        <taxon>Bifidobacterium</taxon>
    </lineage>
</organism>
<protein>
    <recommendedName>
        <fullName evidence="3">CAAX protease</fullName>
    </recommendedName>
</protein>
<dbReference type="EMBL" id="PDCH01000016">
    <property type="protein sequence ID" value="RBP98899.1"/>
    <property type="molecule type" value="Genomic_DNA"/>
</dbReference>
<reference evidence="1 2" key="1">
    <citation type="submission" date="2017-10" db="EMBL/GenBank/DDBJ databases">
        <title>Bifidobacterium xylocopum sp. nov. and Bifidobacterium aemilianum sp. nov., from the carpenter bee (Xylocopa violacea) digestive tract.</title>
        <authorList>
            <person name="Alberoni D."/>
            <person name="Baffoni L."/>
            <person name="Di Gioia D."/>
            <person name="Gaggia F."/>
            <person name="Biavati B."/>
        </authorList>
    </citation>
    <scope>NUCLEOTIDE SEQUENCE [LARGE SCALE GENOMIC DNA]</scope>
    <source>
        <strain evidence="1 2">XV2</strain>
    </source>
</reference>
<accession>A0A366KBC5</accession>
<gene>
    <name evidence="1" type="ORF">CRD59_06590</name>
</gene>
<dbReference type="AlphaFoldDB" id="A0A366KBC5"/>
<evidence type="ECO:0008006" key="3">
    <source>
        <dbReference type="Google" id="ProtNLM"/>
    </source>
</evidence>
<evidence type="ECO:0000313" key="1">
    <source>
        <dbReference type="EMBL" id="RBP98899.1"/>
    </source>
</evidence>
<comment type="caution">
    <text evidence="1">The sequence shown here is derived from an EMBL/GenBank/DDBJ whole genome shotgun (WGS) entry which is preliminary data.</text>
</comment>
<evidence type="ECO:0000313" key="2">
    <source>
        <dbReference type="Proteomes" id="UP000252345"/>
    </source>
</evidence>
<keyword evidence="2" id="KW-1185">Reference proteome</keyword>
<dbReference type="InterPro" id="IPR011664">
    <property type="entry name" value="Abi_system_AbiD/AbiF-like"/>
</dbReference>
<name>A0A366KBC5_9BIFI</name>
<dbReference type="RefSeq" id="WP_113853902.1">
    <property type="nucleotide sequence ID" value="NZ_PDCH01000016.1"/>
</dbReference>
<dbReference type="OrthoDB" id="5363652at2"/>
<sequence>MTTARIPYPSHPYQSSASLAAMLIQNGLSGISQHDLAQKIDLAGYYRLKGYWYPFLTKDQTNIGKRKLPFQPGTAWNTIEERYTFDQELRNIVFDGIVTIEVFLKSNISSELAKANGPLGYIQATDLPNLSLKEYQKALNCFLRDFERSSLPHLEHFKRTYSDALPPVWMLVDSMTYGEFKISLYKGADSSIKEHLAAKLGIVTGKVSHGNERLLGDWMETLRVARNMAAHHERLWNSKSKKLQPAIPRSNPNNPVWWGNDWDPFRTTKGPAAFLTMEYYLLKQLGVAQWRTNFVNLMNRYPNIPLNQMGFPANWQSLPIWQ</sequence>